<evidence type="ECO:0000313" key="1">
    <source>
        <dbReference type="EMBL" id="MCI02838.1"/>
    </source>
</evidence>
<sequence>MVSTTSSASESSLVLPLESISIWVVTDSVDSPSCYSKSSLATSRNSLKASATDEWLLGFWMNS</sequence>
<organism evidence="1 2">
    <name type="scientific">Trifolium medium</name>
    <dbReference type="NCBI Taxonomy" id="97028"/>
    <lineage>
        <taxon>Eukaryota</taxon>
        <taxon>Viridiplantae</taxon>
        <taxon>Streptophyta</taxon>
        <taxon>Embryophyta</taxon>
        <taxon>Tracheophyta</taxon>
        <taxon>Spermatophyta</taxon>
        <taxon>Magnoliopsida</taxon>
        <taxon>eudicotyledons</taxon>
        <taxon>Gunneridae</taxon>
        <taxon>Pentapetalae</taxon>
        <taxon>rosids</taxon>
        <taxon>fabids</taxon>
        <taxon>Fabales</taxon>
        <taxon>Fabaceae</taxon>
        <taxon>Papilionoideae</taxon>
        <taxon>50 kb inversion clade</taxon>
        <taxon>NPAAA clade</taxon>
        <taxon>Hologalegina</taxon>
        <taxon>IRL clade</taxon>
        <taxon>Trifolieae</taxon>
        <taxon>Trifolium</taxon>
    </lineage>
</organism>
<reference evidence="1 2" key="1">
    <citation type="journal article" date="2018" name="Front. Plant Sci.">
        <title>Red Clover (Trifolium pratense) and Zigzag Clover (T. medium) - A Picture of Genomic Similarities and Differences.</title>
        <authorList>
            <person name="Dluhosova J."/>
            <person name="Istvanek J."/>
            <person name="Nedelnik J."/>
            <person name="Repkova J."/>
        </authorList>
    </citation>
    <scope>NUCLEOTIDE SEQUENCE [LARGE SCALE GENOMIC DNA]</scope>
    <source>
        <strain evidence="2">cv. 10/8</strain>
        <tissue evidence="1">Leaf</tissue>
    </source>
</reference>
<proteinExistence type="predicted"/>
<protein>
    <submittedName>
        <fullName evidence="1">Uncharacterized protein</fullName>
    </submittedName>
</protein>
<evidence type="ECO:0000313" key="2">
    <source>
        <dbReference type="Proteomes" id="UP000265520"/>
    </source>
</evidence>
<dbReference type="Proteomes" id="UP000265520">
    <property type="component" value="Unassembled WGS sequence"/>
</dbReference>
<accession>A0A392NSJ2</accession>
<dbReference type="EMBL" id="LXQA010050364">
    <property type="protein sequence ID" value="MCI02838.1"/>
    <property type="molecule type" value="Genomic_DNA"/>
</dbReference>
<comment type="caution">
    <text evidence="1">The sequence shown here is derived from an EMBL/GenBank/DDBJ whole genome shotgun (WGS) entry which is preliminary data.</text>
</comment>
<feature type="non-terminal residue" evidence="1">
    <location>
        <position position="63"/>
    </location>
</feature>
<keyword evidence="2" id="KW-1185">Reference proteome</keyword>
<name>A0A392NSJ2_9FABA</name>
<dbReference type="AlphaFoldDB" id="A0A392NSJ2"/>